<reference evidence="1 2" key="1">
    <citation type="journal article" date="2022" name="Hortic Res">
        <title>A haplotype resolved chromosomal level avocado genome allows analysis of novel avocado genes.</title>
        <authorList>
            <person name="Nath O."/>
            <person name="Fletcher S.J."/>
            <person name="Hayward A."/>
            <person name="Shaw L.M."/>
            <person name="Masouleh A.K."/>
            <person name="Furtado A."/>
            <person name="Henry R.J."/>
            <person name="Mitter N."/>
        </authorList>
    </citation>
    <scope>NUCLEOTIDE SEQUENCE [LARGE SCALE GENOMIC DNA]</scope>
    <source>
        <strain evidence="2">cv. Hass</strain>
    </source>
</reference>
<protein>
    <submittedName>
        <fullName evidence="1">Uncharacterized protein</fullName>
    </submittedName>
</protein>
<proteinExistence type="predicted"/>
<sequence>MKRKLGRSSWCLFQKIVVLQRLETGRVNNPGSLKAPERCIKYNVSMMLGSNRADAIYAGIEKPTENTAFAKTRRNSDATAVVFLQGC</sequence>
<dbReference type="Proteomes" id="UP001234297">
    <property type="component" value="Chromosome 10"/>
</dbReference>
<name>A0ACC2KLT6_PERAE</name>
<evidence type="ECO:0000313" key="1">
    <source>
        <dbReference type="EMBL" id="KAJ8622077.1"/>
    </source>
</evidence>
<comment type="caution">
    <text evidence="1">The sequence shown here is derived from an EMBL/GenBank/DDBJ whole genome shotgun (WGS) entry which is preliminary data.</text>
</comment>
<accession>A0ACC2KLT6</accession>
<evidence type="ECO:0000313" key="2">
    <source>
        <dbReference type="Proteomes" id="UP001234297"/>
    </source>
</evidence>
<gene>
    <name evidence="1" type="ORF">MRB53_030606</name>
</gene>
<keyword evidence="2" id="KW-1185">Reference proteome</keyword>
<organism evidence="1 2">
    <name type="scientific">Persea americana</name>
    <name type="common">Avocado</name>
    <dbReference type="NCBI Taxonomy" id="3435"/>
    <lineage>
        <taxon>Eukaryota</taxon>
        <taxon>Viridiplantae</taxon>
        <taxon>Streptophyta</taxon>
        <taxon>Embryophyta</taxon>
        <taxon>Tracheophyta</taxon>
        <taxon>Spermatophyta</taxon>
        <taxon>Magnoliopsida</taxon>
        <taxon>Magnoliidae</taxon>
        <taxon>Laurales</taxon>
        <taxon>Lauraceae</taxon>
        <taxon>Persea</taxon>
    </lineage>
</organism>
<dbReference type="EMBL" id="CM056818">
    <property type="protein sequence ID" value="KAJ8622077.1"/>
    <property type="molecule type" value="Genomic_DNA"/>
</dbReference>